<evidence type="ECO:0000313" key="1">
    <source>
        <dbReference type="EMBL" id="TLS53213.1"/>
    </source>
</evidence>
<dbReference type="InterPro" id="IPR005500">
    <property type="entry name" value="DUF309"/>
</dbReference>
<dbReference type="AlphaFoldDB" id="A0A5R9GJW9"/>
<protein>
    <submittedName>
        <fullName evidence="1">DUF309 domain-containing protein</fullName>
    </submittedName>
</protein>
<evidence type="ECO:0000313" key="2">
    <source>
        <dbReference type="Proteomes" id="UP000309676"/>
    </source>
</evidence>
<dbReference type="SUPFAM" id="SSF140663">
    <property type="entry name" value="TTHA0068-like"/>
    <property type="match status" value="1"/>
</dbReference>
<dbReference type="Gene3D" id="1.10.3450.10">
    <property type="entry name" value="TTHA0068-like"/>
    <property type="match status" value="1"/>
</dbReference>
<gene>
    <name evidence="1" type="ORF">FE782_07580</name>
</gene>
<dbReference type="PANTHER" id="PTHR34796:SF1">
    <property type="entry name" value="EXPRESSED PROTEIN"/>
    <property type="match status" value="1"/>
</dbReference>
<dbReference type="PANTHER" id="PTHR34796">
    <property type="entry name" value="EXPRESSED PROTEIN"/>
    <property type="match status" value="1"/>
</dbReference>
<dbReference type="Pfam" id="PF03745">
    <property type="entry name" value="DUF309"/>
    <property type="match status" value="1"/>
</dbReference>
<dbReference type="OrthoDB" id="165483at2"/>
<name>A0A5R9GJW9_9BACL</name>
<dbReference type="Proteomes" id="UP000309676">
    <property type="component" value="Unassembled WGS sequence"/>
</dbReference>
<proteinExistence type="predicted"/>
<dbReference type="EMBL" id="VCIW01000003">
    <property type="protein sequence ID" value="TLS53213.1"/>
    <property type="molecule type" value="Genomic_DNA"/>
</dbReference>
<comment type="caution">
    <text evidence="1">The sequence shown here is derived from an EMBL/GenBank/DDBJ whole genome shotgun (WGS) entry which is preliminary data.</text>
</comment>
<reference evidence="1 2" key="1">
    <citation type="submission" date="2019-05" db="EMBL/GenBank/DDBJ databases">
        <authorList>
            <person name="Narsing Rao M.P."/>
            <person name="Li W.J."/>
        </authorList>
    </citation>
    <scope>NUCLEOTIDE SEQUENCE [LARGE SCALE GENOMIC DNA]</scope>
    <source>
        <strain evidence="1 2">SYSU_K30003</strain>
    </source>
</reference>
<organism evidence="1 2">
    <name type="scientific">Paenibacillus antri</name>
    <dbReference type="NCBI Taxonomy" id="2582848"/>
    <lineage>
        <taxon>Bacteria</taxon>
        <taxon>Bacillati</taxon>
        <taxon>Bacillota</taxon>
        <taxon>Bacilli</taxon>
        <taxon>Bacillales</taxon>
        <taxon>Paenibacillaceae</taxon>
        <taxon>Paenibacillus</taxon>
    </lineage>
</organism>
<accession>A0A5R9GJW9</accession>
<sequence>MRSAYPEAYVRFLAHYQGDRDFFECHELLEEYWKEHPDSPYRDAWVGLIQAAVGMYHYRRGNTAGAVKSFEGSLRRSSPERLGALGIDAELWLERLTETLRAARAGEPYKDVDLPVADAALEAEARAACEALGAKWGDPSRMEDPELLHRHARRDRSGVIEARRQAYEARRAGR</sequence>
<dbReference type="RefSeq" id="WP_138193454.1">
    <property type="nucleotide sequence ID" value="NZ_VCIW01000003.1"/>
</dbReference>
<dbReference type="InterPro" id="IPR023203">
    <property type="entry name" value="TTHA0068_sf"/>
</dbReference>
<keyword evidence="2" id="KW-1185">Reference proteome</keyword>